<feature type="transmembrane region" description="Helical" evidence="1">
    <location>
        <begin position="57"/>
        <end position="78"/>
    </location>
</feature>
<proteinExistence type="predicted"/>
<dbReference type="RefSeq" id="WP_167110247.1">
    <property type="nucleotide sequence ID" value="NZ_JAANOU010000001.1"/>
</dbReference>
<protein>
    <submittedName>
        <fullName evidence="2">MFS family permease</fullName>
    </submittedName>
</protein>
<evidence type="ECO:0000256" key="1">
    <source>
        <dbReference type="SAM" id="Phobius"/>
    </source>
</evidence>
<keyword evidence="1" id="KW-1133">Transmembrane helix</keyword>
<reference evidence="2 3" key="1">
    <citation type="submission" date="2020-03" db="EMBL/GenBank/DDBJ databases">
        <title>Sequencing the genomes of 1000 actinobacteria strains.</title>
        <authorList>
            <person name="Klenk H.-P."/>
        </authorList>
    </citation>
    <scope>NUCLEOTIDE SEQUENCE [LARGE SCALE GENOMIC DNA]</scope>
    <source>
        <strain evidence="2 3">DSM 45668</strain>
    </source>
</reference>
<feature type="transmembrane region" description="Helical" evidence="1">
    <location>
        <begin position="125"/>
        <end position="144"/>
    </location>
</feature>
<name>A0ABX0SPV2_9PSEU</name>
<feature type="transmembrane region" description="Helical" evidence="1">
    <location>
        <begin position="26"/>
        <end position="45"/>
    </location>
</feature>
<dbReference type="InterPro" id="IPR046291">
    <property type="entry name" value="DUF6328"/>
</dbReference>
<comment type="caution">
    <text evidence="2">The sequence shown here is derived from an EMBL/GenBank/DDBJ whole genome shotgun (WGS) entry which is preliminary data.</text>
</comment>
<keyword evidence="3" id="KW-1185">Reference proteome</keyword>
<accession>A0ABX0SPV2</accession>
<dbReference type="EMBL" id="JAANOU010000001">
    <property type="protein sequence ID" value="NIH77962.1"/>
    <property type="molecule type" value="Genomic_DNA"/>
</dbReference>
<feature type="transmembrane region" description="Helical" evidence="1">
    <location>
        <begin position="98"/>
        <end position="118"/>
    </location>
</feature>
<keyword evidence="1" id="KW-0812">Transmembrane</keyword>
<gene>
    <name evidence="2" type="ORF">FHX46_000492</name>
</gene>
<organism evidence="2 3">
    <name type="scientific">Amycolatopsis viridis</name>
    <dbReference type="NCBI Taxonomy" id="185678"/>
    <lineage>
        <taxon>Bacteria</taxon>
        <taxon>Bacillati</taxon>
        <taxon>Actinomycetota</taxon>
        <taxon>Actinomycetes</taxon>
        <taxon>Pseudonocardiales</taxon>
        <taxon>Pseudonocardiaceae</taxon>
        <taxon>Amycolatopsis</taxon>
    </lineage>
</organism>
<evidence type="ECO:0000313" key="2">
    <source>
        <dbReference type="EMBL" id="NIH77962.1"/>
    </source>
</evidence>
<dbReference type="Proteomes" id="UP000754495">
    <property type="component" value="Unassembled WGS sequence"/>
</dbReference>
<keyword evidence="1" id="KW-0472">Membrane</keyword>
<sequence length="171" mass="18180">MAGRDEETPNQRLARNVNELLGELRVAQAGVQILFGFLLSVVFTAQFRSASGFEKAVHLVAVLLAVLSTALLSAPAAWHRILFRAGRRDDILRAGNRAVLAGLGCLAAAITATVSLIAKVVYGSLAMAIVAVLVGATFATLWFVSPHFLSNQAERDTRPSPEPPSDSTQAE</sequence>
<dbReference type="Pfam" id="PF19853">
    <property type="entry name" value="DUF6328"/>
    <property type="match status" value="1"/>
</dbReference>
<evidence type="ECO:0000313" key="3">
    <source>
        <dbReference type="Proteomes" id="UP000754495"/>
    </source>
</evidence>